<organism evidence="4 5">
    <name type="scientific">Cyanidium caldarium</name>
    <name type="common">Red alga</name>
    <dbReference type="NCBI Taxonomy" id="2771"/>
    <lineage>
        <taxon>Eukaryota</taxon>
        <taxon>Rhodophyta</taxon>
        <taxon>Bangiophyceae</taxon>
        <taxon>Cyanidiales</taxon>
        <taxon>Cyanidiaceae</taxon>
        <taxon>Cyanidium</taxon>
    </lineage>
</organism>
<dbReference type="PROSITE" id="PS51421">
    <property type="entry name" value="RAS"/>
    <property type="match status" value="1"/>
</dbReference>
<dbReference type="SMART" id="SM00174">
    <property type="entry name" value="RHO"/>
    <property type="match status" value="1"/>
</dbReference>
<evidence type="ECO:0000313" key="5">
    <source>
        <dbReference type="Proteomes" id="UP001301350"/>
    </source>
</evidence>
<dbReference type="PROSITE" id="PS51420">
    <property type="entry name" value="RHO"/>
    <property type="match status" value="1"/>
</dbReference>
<dbReference type="SUPFAM" id="SSF52540">
    <property type="entry name" value="P-loop containing nucleoside triphosphate hydrolases"/>
    <property type="match status" value="1"/>
</dbReference>
<keyword evidence="1" id="KW-0547">Nucleotide-binding</keyword>
<accession>A0AAV9IVH7</accession>
<gene>
    <name evidence="4" type="ORF">CDCA_CDCA08G2340</name>
</gene>
<dbReference type="GO" id="GO:0003924">
    <property type="term" value="F:GTPase activity"/>
    <property type="evidence" value="ECO:0007669"/>
    <property type="project" value="InterPro"/>
</dbReference>
<evidence type="ECO:0000256" key="1">
    <source>
        <dbReference type="ARBA" id="ARBA00022741"/>
    </source>
</evidence>
<evidence type="ECO:0000256" key="3">
    <source>
        <dbReference type="ARBA" id="ARBA00023288"/>
    </source>
</evidence>
<protein>
    <submittedName>
        <fullName evidence="4">Uncharacterized protein</fullName>
    </submittedName>
</protein>
<proteinExistence type="predicted"/>
<dbReference type="InterPro" id="IPR050227">
    <property type="entry name" value="Rab"/>
</dbReference>
<keyword evidence="5" id="KW-1185">Reference proteome</keyword>
<dbReference type="Gene3D" id="3.40.50.300">
    <property type="entry name" value="P-loop containing nucleotide triphosphate hydrolases"/>
    <property type="match status" value="1"/>
</dbReference>
<evidence type="ECO:0000313" key="4">
    <source>
        <dbReference type="EMBL" id="KAK4536315.1"/>
    </source>
</evidence>
<dbReference type="NCBIfam" id="TIGR00231">
    <property type="entry name" value="small_GTP"/>
    <property type="match status" value="1"/>
</dbReference>
<dbReference type="SMART" id="SM00173">
    <property type="entry name" value="RAS"/>
    <property type="match status" value="1"/>
</dbReference>
<dbReference type="InterPro" id="IPR001806">
    <property type="entry name" value="Small_GTPase"/>
</dbReference>
<dbReference type="PANTHER" id="PTHR47977">
    <property type="entry name" value="RAS-RELATED PROTEIN RAB"/>
    <property type="match status" value="1"/>
</dbReference>
<dbReference type="GO" id="GO:0005525">
    <property type="term" value="F:GTP binding"/>
    <property type="evidence" value="ECO:0007669"/>
    <property type="project" value="UniProtKB-KW"/>
</dbReference>
<dbReference type="SMART" id="SM00177">
    <property type="entry name" value="ARF"/>
    <property type="match status" value="1"/>
</dbReference>
<dbReference type="AlphaFoldDB" id="A0AAV9IVH7"/>
<dbReference type="SMART" id="SM00176">
    <property type="entry name" value="RAN"/>
    <property type="match status" value="1"/>
</dbReference>
<dbReference type="FunFam" id="3.40.50.300:FF:001129">
    <property type="entry name" value="ras-related protein Rab-44 isoform X2"/>
    <property type="match status" value="1"/>
</dbReference>
<keyword evidence="2" id="KW-0342">GTP-binding</keyword>
<name>A0AAV9IVH7_CYACA</name>
<reference evidence="4 5" key="1">
    <citation type="submission" date="2022-07" db="EMBL/GenBank/DDBJ databases">
        <title>Genome-wide signatures of adaptation to extreme environments.</title>
        <authorList>
            <person name="Cho C.H."/>
            <person name="Yoon H.S."/>
        </authorList>
    </citation>
    <scope>NUCLEOTIDE SEQUENCE [LARGE SCALE GENOMIC DNA]</scope>
    <source>
        <strain evidence="4 5">DBV 063 E5</strain>
    </source>
</reference>
<comment type="caution">
    <text evidence="4">The sequence shown here is derived from an EMBL/GenBank/DDBJ whole genome shotgun (WGS) entry which is preliminary data.</text>
</comment>
<sequence length="206" mass="22083">MATPAPQLPLKVVLVGDSGVGKSSLLLRFAEDVFEELPATVGVDFRVITVRTDRGQRVKVTCWDTAGQERFRTLTASYYRGAHGIILVYSVDTAESFRNVQAAWLEEVRRYSTRSDALVLIVGNKTDTKQRQVTRDEGQRLAREVGALFIETSAKTSDGVARAFELLVSKICASPALVSELDGGGGGIAIAPEAQAASDAASTCSC</sequence>
<dbReference type="PROSITE" id="PS51419">
    <property type="entry name" value="RAB"/>
    <property type="match status" value="1"/>
</dbReference>
<dbReference type="InterPro" id="IPR027417">
    <property type="entry name" value="P-loop_NTPase"/>
</dbReference>
<dbReference type="Pfam" id="PF00071">
    <property type="entry name" value="Ras"/>
    <property type="match status" value="1"/>
</dbReference>
<dbReference type="EMBL" id="JANCYW010000008">
    <property type="protein sequence ID" value="KAK4536315.1"/>
    <property type="molecule type" value="Genomic_DNA"/>
</dbReference>
<dbReference type="InterPro" id="IPR005225">
    <property type="entry name" value="Small_GTP-bd"/>
</dbReference>
<dbReference type="Proteomes" id="UP001301350">
    <property type="component" value="Unassembled WGS sequence"/>
</dbReference>
<dbReference type="PRINTS" id="PR00449">
    <property type="entry name" value="RASTRNSFRMNG"/>
</dbReference>
<keyword evidence="3" id="KW-0449">Lipoprotein</keyword>
<dbReference type="PROSITE" id="PS51417">
    <property type="entry name" value="ARF"/>
    <property type="match status" value="1"/>
</dbReference>
<dbReference type="SMART" id="SM00175">
    <property type="entry name" value="RAB"/>
    <property type="match status" value="1"/>
</dbReference>
<evidence type="ECO:0000256" key="2">
    <source>
        <dbReference type="ARBA" id="ARBA00023134"/>
    </source>
</evidence>